<dbReference type="InterPro" id="IPR012337">
    <property type="entry name" value="RNaseH-like_sf"/>
</dbReference>
<name>A0A382THK3_9ZZZZ</name>
<dbReference type="Pfam" id="PF13482">
    <property type="entry name" value="RNase_H_2"/>
    <property type="match status" value="1"/>
</dbReference>
<dbReference type="PANTHER" id="PTHR38462:SF1">
    <property type="entry name" value="YPRB RIBONUCLEASE H-LIKE DOMAIN-CONTAINING PROTEIN"/>
    <property type="match status" value="1"/>
</dbReference>
<evidence type="ECO:0000313" key="2">
    <source>
        <dbReference type="EMBL" id="SVD20888.1"/>
    </source>
</evidence>
<protein>
    <recommendedName>
        <fullName evidence="1">YprB ribonuclease H-like domain-containing protein</fullName>
    </recommendedName>
</protein>
<feature type="domain" description="YprB ribonuclease H-like" evidence="1">
    <location>
        <begin position="4"/>
        <end position="110"/>
    </location>
</feature>
<organism evidence="2">
    <name type="scientific">marine metagenome</name>
    <dbReference type="NCBI Taxonomy" id="408172"/>
    <lineage>
        <taxon>unclassified sequences</taxon>
        <taxon>metagenomes</taxon>
        <taxon>ecological metagenomes</taxon>
    </lineage>
</organism>
<evidence type="ECO:0000259" key="1">
    <source>
        <dbReference type="Pfam" id="PF13482"/>
    </source>
</evidence>
<accession>A0A382THK3</accession>
<dbReference type="InterPro" id="IPR038720">
    <property type="entry name" value="YprB_RNase_H-like_dom"/>
</dbReference>
<dbReference type="AlphaFoldDB" id="A0A382THK3"/>
<sequence length="152" mass="17351">MVPILDKYKLVVTFNGISFDIPYLKREFGPLLNEAAHIDLMYILRNIGLKGGLKKIERICGLERNDDLSMLTGRDAVFLWNMVQEGEPQALETLIRYNAEDVSSLPLLTEFAYRQNSLGTPMAGYEFSYPARFETSLLPYDSALVRYLCRST</sequence>
<dbReference type="EMBL" id="UINC01136236">
    <property type="protein sequence ID" value="SVD20888.1"/>
    <property type="molecule type" value="Genomic_DNA"/>
</dbReference>
<dbReference type="PANTHER" id="PTHR38462">
    <property type="entry name" value="EXONUCLEASE-LIKE PROTEIN"/>
    <property type="match status" value="1"/>
</dbReference>
<feature type="non-terminal residue" evidence="2">
    <location>
        <position position="152"/>
    </location>
</feature>
<proteinExistence type="predicted"/>
<reference evidence="2" key="1">
    <citation type="submission" date="2018-05" db="EMBL/GenBank/DDBJ databases">
        <authorList>
            <person name="Lanie J.A."/>
            <person name="Ng W.-L."/>
            <person name="Kazmierczak K.M."/>
            <person name="Andrzejewski T.M."/>
            <person name="Davidsen T.M."/>
            <person name="Wayne K.J."/>
            <person name="Tettelin H."/>
            <person name="Glass J.I."/>
            <person name="Rusch D."/>
            <person name="Podicherti R."/>
            <person name="Tsui H.-C.T."/>
            <person name="Winkler M.E."/>
        </authorList>
    </citation>
    <scope>NUCLEOTIDE SEQUENCE</scope>
</reference>
<gene>
    <name evidence="2" type="ORF">METZ01_LOCUS373742</name>
</gene>
<dbReference type="SUPFAM" id="SSF53098">
    <property type="entry name" value="Ribonuclease H-like"/>
    <property type="match status" value="1"/>
</dbReference>